<feature type="domain" description="ABC transmembrane type-1" evidence="8">
    <location>
        <begin position="69"/>
        <end position="258"/>
    </location>
</feature>
<dbReference type="Pfam" id="PF00528">
    <property type="entry name" value="BPD_transp_1"/>
    <property type="match status" value="1"/>
</dbReference>
<dbReference type="InterPro" id="IPR035906">
    <property type="entry name" value="MetI-like_sf"/>
</dbReference>
<evidence type="ECO:0000256" key="5">
    <source>
        <dbReference type="ARBA" id="ARBA00022989"/>
    </source>
</evidence>
<dbReference type="Proteomes" id="UP000190626">
    <property type="component" value="Unassembled WGS sequence"/>
</dbReference>
<reference evidence="10" key="1">
    <citation type="submission" date="2016-07" db="EMBL/GenBank/DDBJ databases">
        <authorList>
            <person name="Florea S."/>
            <person name="Webb J.S."/>
            <person name="Jaromczyk J."/>
            <person name="Schardl C.L."/>
        </authorList>
    </citation>
    <scope>NUCLEOTIDE SEQUENCE [LARGE SCALE GENOMIC DNA]</scope>
    <source>
        <strain evidence="10">CY1</strain>
    </source>
</reference>
<evidence type="ECO:0000313" key="10">
    <source>
        <dbReference type="Proteomes" id="UP000190626"/>
    </source>
</evidence>
<feature type="transmembrane region" description="Helical" evidence="7">
    <location>
        <begin position="135"/>
        <end position="158"/>
    </location>
</feature>
<dbReference type="PROSITE" id="PS50928">
    <property type="entry name" value="ABC_TM1"/>
    <property type="match status" value="1"/>
</dbReference>
<name>A0A1V4HLA9_9BACL</name>
<evidence type="ECO:0000313" key="9">
    <source>
        <dbReference type="EMBL" id="OPH58176.1"/>
    </source>
</evidence>
<feature type="transmembrane region" description="Helical" evidence="7">
    <location>
        <begin position="12"/>
        <end position="31"/>
    </location>
</feature>
<keyword evidence="10" id="KW-1185">Reference proteome</keyword>
<evidence type="ECO:0000256" key="6">
    <source>
        <dbReference type="ARBA" id="ARBA00023136"/>
    </source>
</evidence>
<protein>
    <submittedName>
        <fullName evidence="9">ABC transporter permease</fullName>
    </submittedName>
</protein>
<comment type="similarity">
    <text evidence="7">Belongs to the binding-protein-dependent transport system permease family.</text>
</comment>
<keyword evidence="6 7" id="KW-0472">Membrane</keyword>
<dbReference type="EMBL" id="MBTG01000011">
    <property type="protein sequence ID" value="OPH58176.1"/>
    <property type="molecule type" value="Genomic_DNA"/>
</dbReference>
<dbReference type="InterPro" id="IPR000515">
    <property type="entry name" value="MetI-like"/>
</dbReference>
<keyword evidence="5 7" id="KW-1133">Transmembrane helix</keyword>
<dbReference type="STRING" id="1469647.BC351_24890"/>
<feature type="transmembrane region" description="Helical" evidence="7">
    <location>
        <begin position="104"/>
        <end position="123"/>
    </location>
</feature>
<dbReference type="PANTHER" id="PTHR43744:SF12">
    <property type="entry name" value="ABC TRANSPORTER PERMEASE PROTEIN MG189-RELATED"/>
    <property type="match status" value="1"/>
</dbReference>
<keyword evidence="4 7" id="KW-0812">Transmembrane</keyword>
<feature type="transmembrane region" description="Helical" evidence="7">
    <location>
        <begin position="73"/>
        <end position="95"/>
    </location>
</feature>
<proteinExistence type="inferred from homology"/>
<sequence length="273" mass="30844">MTRNAVFLNVKEILTWLLSLSVLIPVYLLIINSLKTSSEANTMNFKFPHIFQWSNYAEAIEKGNLVHSFFNSLLMSTVSAAISILVTSMAAFILVRNKDKWNKFIYNYFFLGLVAPLNYVSTIKVLQTVHLQNTFTGIILIFATLGIPFAVFLYYGFIGSVPRELDEAAIIDGCGLGRLFFNVVFPLLKPVTITGFILNFLGAWNDFVTPLYLLNRQEKLGMINSIYNFFGVHFNDWNMIFTIIILTVLPVLILYIVGQRYIISGMTSGSVKG</sequence>
<accession>A0A1V4HLA9</accession>
<dbReference type="GO" id="GO:0055085">
    <property type="term" value="P:transmembrane transport"/>
    <property type="evidence" value="ECO:0007669"/>
    <property type="project" value="InterPro"/>
</dbReference>
<dbReference type="OrthoDB" id="153186at2"/>
<gene>
    <name evidence="9" type="ORF">BC351_24890</name>
</gene>
<dbReference type="AlphaFoldDB" id="A0A1V4HLA9"/>
<comment type="caution">
    <text evidence="9">The sequence shown here is derived from an EMBL/GenBank/DDBJ whole genome shotgun (WGS) entry which is preliminary data.</text>
</comment>
<evidence type="ECO:0000256" key="7">
    <source>
        <dbReference type="RuleBase" id="RU363032"/>
    </source>
</evidence>
<dbReference type="PANTHER" id="PTHR43744">
    <property type="entry name" value="ABC TRANSPORTER PERMEASE PROTEIN MG189-RELATED-RELATED"/>
    <property type="match status" value="1"/>
</dbReference>
<dbReference type="RefSeq" id="WP_079412661.1">
    <property type="nucleotide sequence ID" value="NZ_MBTG01000011.1"/>
</dbReference>
<evidence type="ECO:0000256" key="4">
    <source>
        <dbReference type="ARBA" id="ARBA00022692"/>
    </source>
</evidence>
<comment type="subcellular location">
    <subcellularLocation>
        <location evidence="1 7">Cell membrane</location>
        <topology evidence="1 7">Multi-pass membrane protein</topology>
    </subcellularLocation>
</comment>
<keyword evidence="3" id="KW-1003">Cell membrane</keyword>
<keyword evidence="2 7" id="KW-0813">Transport</keyword>
<dbReference type="Gene3D" id="1.10.3720.10">
    <property type="entry name" value="MetI-like"/>
    <property type="match status" value="1"/>
</dbReference>
<evidence type="ECO:0000256" key="2">
    <source>
        <dbReference type="ARBA" id="ARBA00022448"/>
    </source>
</evidence>
<dbReference type="CDD" id="cd06261">
    <property type="entry name" value="TM_PBP2"/>
    <property type="match status" value="1"/>
</dbReference>
<feature type="transmembrane region" description="Helical" evidence="7">
    <location>
        <begin position="237"/>
        <end position="257"/>
    </location>
</feature>
<feature type="transmembrane region" description="Helical" evidence="7">
    <location>
        <begin position="179"/>
        <end position="204"/>
    </location>
</feature>
<dbReference type="GO" id="GO:0005886">
    <property type="term" value="C:plasma membrane"/>
    <property type="evidence" value="ECO:0007669"/>
    <property type="project" value="UniProtKB-SubCell"/>
</dbReference>
<evidence type="ECO:0000259" key="8">
    <source>
        <dbReference type="PROSITE" id="PS50928"/>
    </source>
</evidence>
<evidence type="ECO:0000256" key="3">
    <source>
        <dbReference type="ARBA" id="ARBA00022475"/>
    </source>
</evidence>
<dbReference type="SUPFAM" id="SSF161098">
    <property type="entry name" value="MetI-like"/>
    <property type="match status" value="1"/>
</dbReference>
<organism evidence="9 10">
    <name type="scientific">Paenibacillus ferrarius</name>
    <dbReference type="NCBI Taxonomy" id="1469647"/>
    <lineage>
        <taxon>Bacteria</taxon>
        <taxon>Bacillati</taxon>
        <taxon>Bacillota</taxon>
        <taxon>Bacilli</taxon>
        <taxon>Bacillales</taxon>
        <taxon>Paenibacillaceae</taxon>
        <taxon>Paenibacillus</taxon>
    </lineage>
</organism>
<evidence type="ECO:0000256" key="1">
    <source>
        <dbReference type="ARBA" id="ARBA00004651"/>
    </source>
</evidence>